<keyword evidence="3 8" id="KW-0732">Signal</keyword>
<dbReference type="CDD" id="cd07333">
    <property type="entry name" value="M48C_bepA_like"/>
    <property type="match status" value="1"/>
</dbReference>
<feature type="active site" description="Proton donor" evidence="8">
    <location>
        <position position="205"/>
    </location>
</feature>
<feature type="repeat" description="TPR" evidence="9">
    <location>
        <begin position="347"/>
        <end position="380"/>
    </location>
</feature>
<dbReference type="Gene3D" id="3.30.2010.10">
    <property type="entry name" value="Metalloproteases ('zincins'), catalytic domain"/>
    <property type="match status" value="1"/>
</dbReference>
<evidence type="ECO:0000256" key="9">
    <source>
        <dbReference type="PROSITE-ProRule" id="PRU00339"/>
    </source>
</evidence>
<keyword evidence="6 8" id="KW-0862">Zinc</keyword>
<feature type="domain" description="Peptidase M48" evidence="10">
    <location>
        <begin position="72"/>
        <end position="260"/>
    </location>
</feature>
<dbReference type="Gene3D" id="1.25.40.10">
    <property type="entry name" value="Tetratricopeptide repeat domain"/>
    <property type="match status" value="1"/>
</dbReference>
<protein>
    <recommendedName>
        <fullName evidence="8">Putative beta-barrel assembly-enhancing protease</fullName>
        <ecNumber evidence="8">3.4.-.-</ecNumber>
    </recommendedName>
</protein>
<dbReference type="SUPFAM" id="SSF48452">
    <property type="entry name" value="TPR-like"/>
    <property type="match status" value="1"/>
</dbReference>
<dbReference type="GO" id="GO:0004222">
    <property type="term" value="F:metalloendopeptidase activity"/>
    <property type="evidence" value="ECO:0007669"/>
    <property type="project" value="InterPro"/>
</dbReference>
<dbReference type="Proteomes" id="UP000243679">
    <property type="component" value="Chromosome"/>
</dbReference>
<keyword evidence="12" id="KW-1185">Reference proteome</keyword>
<keyword evidence="7 8" id="KW-0482">Metalloprotease</keyword>
<dbReference type="GO" id="GO:0008270">
    <property type="term" value="F:zinc ion binding"/>
    <property type="evidence" value="ECO:0007669"/>
    <property type="project" value="UniProtKB-UniRule"/>
</dbReference>
<feature type="binding site" evidence="8">
    <location>
        <position position="134"/>
    </location>
    <ligand>
        <name>Zn(2+)</name>
        <dbReference type="ChEBI" id="CHEBI:29105"/>
        <note>catalytic</note>
    </ligand>
</feature>
<dbReference type="InterPro" id="IPR001915">
    <property type="entry name" value="Peptidase_M48"/>
</dbReference>
<dbReference type="InterPro" id="IPR051156">
    <property type="entry name" value="Mito/Outer_Membr_Metalloprot"/>
</dbReference>
<accession>A0A1Q2SKT0</accession>
<evidence type="ECO:0000256" key="3">
    <source>
        <dbReference type="ARBA" id="ARBA00022729"/>
    </source>
</evidence>
<keyword evidence="1 8" id="KW-0645">Protease</keyword>
<name>A0A1Q2SKT0_9GAMM</name>
<feature type="binding site" evidence="8">
    <location>
        <position position="201"/>
    </location>
    <ligand>
        <name>Zn(2+)</name>
        <dbReference type="ChEBI" id="CHEBI:29105"/>
        <note>catalytic</note>
    </ligand>
</feature>
<dbReference type="EC" id="3.4.-.-" evidence="8"/>
<evidence type="ECO:0000256" key="2">
    <source>
        <dbReference type="ARBA" id="ARBA00022723"/>
    </source>
</evidence>
<dbReference type="RefSeq" id="WP_096526341.1">
    <property type="nucleotide sequence ID" value="NZ_AP014836.1"/>
</dbReference>
<evidence type="ECO:0000256" key="6">
    <source>
        <dbReference type="ARBA" id="ARBA00022833"/>
    </source>
</evidence>
<dbReference type="GO" id="GO:0051603">
    <property type="term" value="P:proteolysis involved in protein catabolic process"/>
    <property type="evidence" value="ECO:0007669"/>
    <property type="project" value="TreeGrafter"/>
</dbReference>
<dbReference type="InterPro" id="IPR019734">
    <property type="entry name" value="TPR_rpt"/>
</dbReference>
<comment type="similarity">
    <text evidence="8">Belongs to the peptidase M48 family. BepA subfamily.</text>
</comment>
<dbReference type="Pfam" id="PF01435">
    <property type="entry name" value="Peptidase_M48"/>
    <property type="match status" value="1"/>
</dbReference>
<keyword evidence="5 8" id="KW-0378">Hydrolase</keyword>
<sequence>MRNLRAQLISILAGGIALFAISLIKANEIELPEIGDRSGATISPEQERDIGREFMRQLHNSVTIIDDPEIATYLQSLGYQLVANSDNRGQEFTFFIVQDSTINAFAAPGGYVGVHSELIKNTRTESELAAVMAHEIAHVTQHHLARAFEQGSRLSLPMAAAIVAAILLGMGTQNPDAGFAGMMAAQAGAAQLQINFTRSNEEEADRIGMQTLIRAGFDPFAMPAFFERLEQVSRYYGPEPPEFLSTHPVTRNRIADATGRAEALVTTPQLTARNQLQFYLMRSKLQVLTSDDKKQTVEQFSQALKTGRYLNEESARYGYALALTRAGNQNEARQQILQLLKKDTDNLAYLLVLAQIETAAGYFETAFEIYQKTLALYPNNYTVIINYASALLQGHQPHKARDLLKKQAQPGRGTVRIYHLLAKAEEEMGNRAESHRWLAEYYYYIGQIGMAIKQLQLANKAVGSNFYERSKIEARLRQLQTEATGKKNS</sequence>
<dbReference type="HAMAP" id="MF_00997">
    <property type="entry name" value="Protease_BepA"/>
    <property type="match status" value="1"/>
</dbReference>
<feature type="active site" evidence="8">
    <location>
        <position position="135"/>
    </location>
</feature>
<dbReference type="InterPro" id="IPR030873">
    <property type="entry name" value="Protease_BepA"/>
</dbReference>
<dbReference type="GO" id="GO:0016020">
    <property type="term" value="C:membrane"/>
    <property type="evidence" value="ECO:0007669"/>
    <property type="project" value="InterPro"/>
</dbReference>
<dbReference type="Pfam" id="PF14559">
    <property type="entry name" value="TPR_19"/>
    <property type="match status" value="1"/>
</dbReference>
<dbReference type="EMBL" id="AP014836">
    <property type="protein sequence ID" value="BAW79719.1"/>
    <property type="molecule type" value="Genomic_DNA"/>
</dbReference>
<dbReference type="PROSITE" id="PS50005">
    <property type="entry name" value="TPR"/>
    <property type="match status" value="1"/>
</dbReference>
<dbReference type="GO" id="GO:0042597">
    <property type="term" value="C:periplasmic space"/>
    <property type="evidence" value="ECO:0007669"/>
    <property type="project" value="UniProtKB-SubCell"/>
</dbReference>
<dbReference type="PANTHER" id="PTHR22726:SF1">
    <property type="entry name" value="METALLOENDOPEPTIDASE OMA1, MITOCHONDRIAL"/>
    <property type="match status" value="1"/>
</dbReference>
<keyword evidence="9" id="KW-0802">TPR repeat</keyword>
<reference evidence="11 12" key="1">
    <citation type="journal article" date="2017" name="ISME J.">
        <title>An acid-tolerant ammonia-oxidizing ?-proteobacterium from soil.</title>
        <authorList>
            <person name="Hayatsu M."/>
            <person name="Tago K."/>
            <person name="Uchiyama I."/>
            <person name="Toyoda A."/>
            <person name="Wang Y."/>
            <person name="Shimomura Y."/>
            <person name="Okubo T."/>
            <person name="Kurisu F."/>
            <person name="Hirono Y."/>
            <person name="Nonaka K."/>
            <person name="Akiyama H."/>
            <person name="Itoh T."/>
            <person name="Takami H."/>
        </authorList>
    </citation>
    <scope>NUCLEOTIDE SEQUENCE [LARGE SCALE GENOMIC DNA]</scope>
    <source>
        <strain evidence="11 12">TAO100</strain>
    </source>
</reference>
<organism evidence="11 12">
    <name type="scientific">Candidatus Nitrosoglobus terrae</name>
    <dbReference type="NCBI Taxonomy" id="1630141"/>
    <lineage>
        <taxon>Bacteria</taxon>
        <taxon>Pseudomonadati</taxon>
        <taxon>Pseudomonadota</taxon>
        <taxon>Gammaproteobacteria</taxon>
        <taxon>Chromatiales</taxon>
        <taxon>Chromatiaceae</taxon>
        <taxon>Candidatus Nitrosoglobus</taxon>
    </lineage>
</organism>
<comment type="cofactor">
    <cofactor evidence="8">
        <name>Zn(2+)</name>
        <dbReference type="ChEBI" id="CHEBI:29105"/>
    </cofactor>
    <text evidence="8">Binds 1 zinc ion per subunit.</text>
</comment>
<evidence type="ECO:0000313" key="11">
    <source>
        <dbReference type="EMBL" id="BAW79719.1"/>
    </source>
</evidence>
<gene>
    <name evidence="11" type="ORF">TAO_0349</name>
</gene>
<feature type="binding site" evidence="8">
    <location>
        <position position="138"/>
    </location>
    <ligand>
        <name>Zn(2+)</name>
        <dbReference type="ChEBI" id="CHEBI:29105"/>
        <note>catalytic</note>
    </ligand>
</feature>
<evidence type="ECO:0000256" key="7">
    <source>
        <dbReference type="ARBA" id="ARBA00023049"/>
    </source>
</evidence>
<evidence type="ECO:0000259" key="10">
    <source>
        <dbReference type="Pfam" id="PF01435"/>
    </source>
</evidence>
<evidence type="ECO:0000256" key="4">
    <source>
        <dbReference type="ARBA" id="ARBA00022764"/>
    </source>
</evidence>
<keyword evidence="4 8" id="KW-0574">Periplasm</keyword>
<evidence type="ECO:0000256" key="1">
    <source>
        <dbReference type="ARBA" id="ARBA00022670"/>
    </source>
</evidence>
<dbReference type="OrthoDB" id="9810445at2"/>
<evidence type="ECO:0000256" key="8">
    <source>
        <dbReference type="HAMAP-Rule" id="MF_00997"/>
    </source>
</evidence>
<comment type="function">
    <text evidence="8">Functions as both a chaperone and a metalloprotease. Maintains the integrity of the outer membrane by promoting either the assembly or the elimination of outer membrane proteins, depending on their folding state.</text>
</comment>
<proteinExistence type="inferred from homology"/>
<keyword evidence="2 8" id="KW-0479">Metal-binding</keyword>
<dbReference type="KEGG" id="ntt:TAO_0349"/>
<evidence type="ECO:0000256" key="5">
    <source>
        <dbReference type="ARBA" id="ARBA00022801"/>
    </source>
</evidence>
<dbReference type="AlphaFoldDB" id="A0A1Q2SKT0"/>
<dbReference type="PANTHER" id="PTHR22726">
    <property type="entry name" value="METALLOENDOPEPTIDASE OMA1"/>
    <property type="match status" value="1"/>
</dbReference>
<evidence type="ECO:0000313" key="12">
    <source>
        <dbReference type="Proteomes" id="UP000243679"/>
    </source>
</evidence>
<dbReference type="InterPro" id="IPR011990">
    <property type="entry name" value="TPR-like_helical_dom_sf"/>
</dbReference>
<comment type="subcellular location">
    <subcellularLocation>
        <location evidence="8">Periplasm</location>
    </subcellularLocation>
</comment>